<evidence type="ECO:0000313" key="4">
    <source>
        <dbReference type="Proteomes" id="UP001576780"/>
    </source>
</evidence>
<keyword evidence="4" id="KW-1185">Reference proteome</keyword>
<name>A0ABV4WKJ2_9CYAN</name>
<keyword evidence="1" id="KW-0472">Membrane</keyword>
<evidence type="ECO:0000313" key="3">
    <source>
        <dbReference type="EMBL" id="MFB2835466.1"/>
    </source>
</evidence>
<feature type="transmembrane region" description="Helical" evidence="1">
    <location>
        <begin position="21"/>
        <end position="42"/>
    </location>
</feature>
<reference evidence="3 4" key="1">
    <citation type="submission" date="2024-09" db="EMBL/GenBank/DDBJ databases">
        <title>Floridaenema gen nov. (Aerosakkonemataceae, Aerosakkonematales ord. nov., Cyanobacteria) from benthic tropical and subtropical fresh waters, with the description of four new species.</title>
        <authorList>
            <person name="Moretto J.A."/>
            <person name="Berthold D.E."/>
            <person name="Lefler F.W."/>
            <person name="Huang I.-S."/>
            <person name="Laughinghouse H. IV."/>
        </authorList>
    </citation>
    <scope>NUCLEOTIDE SEQUENCE [LARGE SCALE GENOMIC DNA]</scope>
    <source>
        <strain evidence="3 4">BLCC-F167</strain>
    </source>
</reference>
<dbReference type="Proteomes" id="UP001576780">
    <property type="component" value="Unassembled WGS sequence"/>
</dbReference>
<dbReference type="RefSeq" id="WP_413277879.1">
    <property type="nucleotide sequence ID" value="NZ_JBHFNT010000112.1"/>
</dbReference>
<protein>
    <submittedName>
        <fullName evidence="3">2TM domain-containing protein</fullName>
    </submittedName>
</protein>
<evidence type="ECO:0000259" key="2">
    <source>
        <dbReference type="Pfam" id="PF13239"/>
    </source>
</evidence>
<keyword evidence="1" id="KW-1133">Transmembrane helix</keyword>
<dbReference type="Pfam" id="PF13239">
    <property type="entry name" value="2TM"/>
    <property type="match status" value="1"/>
</dbReference>
<evidence type="ECO:0000256" key="1">
    <source>
        <dbReference type="SAM" id="Phobius"/>
    </source>
</evidence>
<dbReference type="InterPro" id="IPR025698">
    <property type="entry name" value="2TM_dom"/>
</dbReference>
<gene>
    <name evidence="3" type="ORF">ACE1CA_13120</name>
</gene>
<proteinExistence type="predicted"/>
<sequence>MPPRWPRKPDRKDPAFRKLDDRMNFATHVAIFAACNSGLWFFHNLQKADWPWAVWVTGGWATILFAHALYIFAIANYSQPTIVTEETASKSSSG</sequence>
<dbReference type="EMBL" id="JBHFNT010000112">
    <property type="protein sequence ID" value="MFB2835466.1"/>
    <property type="molecule type" value="Genomic_DNA"/>
</dbReference>
<feature type="domain" description="2TM" evidence="2">
    <location>
        <begin position="17"/>
        <end position="80"/>
    </location>
</feature>
<keyword evidence="1" id="KW-0812">Transmembrane</keyword>
<feature type="transmembrane region" description="Helical" evidence="1">
    <location>
        <begin position="54"/>
        <end position="75"/>
    </location>
</feature>
<comment type="caution">
    <text evidence="3">The sequence shown here is derived from an EMBL/GenBank/DDBJ whole genome shotgun (WGS) entry which is preliminary data.</text>
</comment>
<accession>A0ABV4WKJ2</accession>
<organism evidence="3 4">
    <name type="scientific">Floridaenema evergladense BLCC-F167</name>
    <dbReference type="NCBI Taxonomy" id="3153639"/>
    <lineage>
        <taxon>Bacteria</taxon>
        <taxon>Bacillati</taxon>
        <taxon>Cyanobacteriota</taxon>
        <taxon>Cyanophyceae</taxon>
        <taxon>Oscillatoriophycideae</taxon>
        <taxon>Aerosakkonematales</taxon>
        <taxon>Aerosakkonemataceae</taxon>
        <taxon>Floridanema</taxon>
        <taxon>Floridanema evergladense</taxon>
    </lineage>
</organism>
<dbReference type="PROSITE" id="PS51257">
    <property type="entry name" value="PROKAR_LIPOPROTEIN"/>
    <property type="match status" value="1"/>
</dbReference>